<gene>
    <name evidence="2" type="ORF">RDV84_05270</name>
</gene>
<evidence type="ECO:0000313" key="2">
    <source>
        <dbReference type="EMBL" id="WMT04256.1"/>
    </source>
</evidence>
<keyword evidence="3" id="KW-1185">Reference proteome</keyword>
<dbReference type="EMBL" id="CP133568">
    <property type="protein sequence ID" value="WMT04256.1"/>
    <property type="molecule type" value="Genomic_DNA"/>
</dbReference>
<sequence>MPLAMTAAAATAALTSGASVAQQSSLVDAKDVGYSPVDGGTVARSVQNKLREGLSVKDFGAIGDGVADDSGAFAQAAAAVGQVYVPVGDYAVTAEPALGKFYGPGRVRIGSARAYVHPLPGPVNEIHADVFGLAANEYADSAAALQAAVDYANDRAIALALPAGRRIRVDATVVVKLAAAAVGDPARRFLLKGNNCEIMANVAGPALHLAPQCPVGGVPGLEVGYFQVDNLRFNGYFANESGLAGRCAIKIGEIGKKFAGFQKCQLRDVFALGFNAPTIKLTGALTRMVNFDRVVVNDGGLEIVANEDASFIGDLDFNNCQFGGTAANPPIRIESAGAGASSEIRGVRFYGSVIYGPGTLLYAHRKGRIGDIWFNSMQWEGNSNPVGAHALWIALDNNADLFQVFINDPYVVGFNGNAMLFERFGAATVKAVSVRGAKINEIMTAQYRPIVLTQFDNTSILDCDFFGQIAADSCVSVYNASNVAISRCRSTPNAATPYFAEISGSSNRVLLANNIADTRTDFVANTASGSVVTDNNINF</sequence>
<feature type="signal peptide" evidence="1">
    <location>
        <begin position="1"/>
        <end position="21"/>
    </location>
</feature>
<evidence type="ECO:0008006" key="4">
    <source>
        <dbReference type="Google" id="ProtNLM"/>
    </source>
</evidence>
<protein>
    <recommendedName>
        <fullName evidence="4">Pectate lyase superfamily protein domain-containing protein</fullName>
    </recommendedName>
</protein>
<reference evidence="2 3" key="1">
    <citation type="submission" date="2023-08" db="EMBL/GenBank/DDBJ databases">
        <title>The whole genome sequence of Lysobacter yananisis.</title>
        <authorList>
            <person name="Sun H."/>
        </authorList>
    </citation>
    <scope>NUCLEOTIDE SEQUENCE [LARGE SCALE GENOMIC DNA]</scope>
    <source>
        <strain evidence="2 3">SNNU513</strain>
    </source>
</reference>
<dbReference type="RefSeq" id="WP_309152697.1">
    <property type="nucleotide sequence ID" value="NZ_CP133568.1"/>
</dbReference>
<keyword evidence="1" id="KW-0732">Signal</keyword>
<dbReference type="InterPro" id="IPR011050">
    <property type="entry name" value="Pectin_lyase_fold/virulence"/>
</dbReference>
<accession>A0ABY9PDK3</accession>
<dbReference type="InterPro" id="IPR012334">
    <property type="entry name" value="Pectin_lyas_fold"/>
</dbReference>
<evidence type="ECO:0000313" key="3">
    <source>
        <dbReference type="Proteomes" id="UP001229313"/>
    </source>
</evidence>
<organism evidence="2 3">
    <name type="scientific">Lysobacter yananisis</name>
    <dbReference type="NCBI Taxonomy" id="1003114"/>
    <lineage>
        <taxon>Bacteria</taxon>
        <taxon>Pseudomonadati</taxon>
        <taxon>Pseudomonadota</taxon>
        <taxon>Gammaproteobacteria</taxon>
        <taxon>Lysobacterales</taxon>
        <taxon>Lysobacteraceae</taxon>
        <taxon>Lysobacter</taxon>
    </lineage>
</organism>
<feature type="chain" id="PRO_5046212516" description="Pectate lyase superfamily protein domain-containing protein" evidence="1">
    <location>
        <begin position="22"/>
        <end position="539"/>
    </location>
</feature>
<dbReference type="Gene3D" id="2.160.20.10">
    <property type="entry name" value="Single-stranded right-handed beta-helix, Pectin lyase-like"/>
    <property type="match status" value="2"/>
</dbReference>
<proteinExistence type="predicted"/>
<dbReference type="Proteomes" id="UP001229313">
    <property type="component" value="Chromosome"/>
</dbReference>
<name>A0ABY9PDK3_9GAMM</name>
<evidence type="ECO:0000256" key="1">
    <source>
        <dbReference type="SAM" id="SignalP"/>
    </source>
</evidence>
<dbReference type="SUPFAM" id="SSF51126">
    <property type="entry name" value="Pectin lyase-like"/>
    <property type="match status" value="2"/>
</dbReference>